<dbReference type="Proteomes" id="UP000218418">
    <property type="component" value="Plasmid plasmid1"/>
</dbReference>
<evidence type="ECO:0000313" key="2">
    <source>
        <dbReference type="Proteomes" id="UP000218418"/>
    </source>
</evidence>
<proteinExistence type="predicted"/>
<dbReference type="InterPro" id="IPR012657">
    <property type="entry name" value="23S_rRNA-intervening_sequence"/>
</dbReference>
<dbReference type="OrthoDB" id="532154at2"/>
<dbReference type="PANTHER" id="PTHR38471">
    <property type="entry name" value="FOUR HELIX BUNDLE PROTEIN"/>
    <property type="match status" value="1"/>
</dbReference>
<dbReference type="EMBL" id="AP018228">
    <property type="protein sequence ID" value="BAY87742.1"/>
    <property type="molecule type" value="Genomic_DNA"/>
</dbReference>
<dbReference type="PANTHER" id="PTHR38471:SF2">
    <property type="entry name" value="FOUR HELIX BUNDLE PROTEIN"/>
    <property type="match status" value="1"/>
</dbReference>
<gene>
    <name evidence="1" type="ORF">NIES267_72660</name>
</gene>
<geneLocation type="plasmid" evidence="2">
    <name>Plasmid1 dna</name>
</geneLocation>
<dbReference type="AlphaFoldDB" id="A0A1Z4M2P0"/>
<reference evidence="1 2" key="1">
    <citation type="submission" date="2017-06" db="EMBL/GenBank/DDBJ databases">
        <title>Genome sequencing of cyanobaciteial culture collection at National Institute for Environmental Studies (NIES).</title>
        <authorList>
            <person name="Hirose Y."/>
            <person name="Shimura Y."/>
            <person name="Fujisawa T."/>
            <person name="Nakamura Y."/>
            <person name="Kawachi M."/>
        </authorList>
    </citation>
    <scope>NUCLEOTIDE SEQUENCE [LARGE SCALE GENOMIC DNA]</scope>
    <source>
        <strain evidence="1 2">NIES-267</strain>
        <plasmid evidence="2">Plasmid1 dna</plasmid>
    </source>
</reference>
<evidence type="ECO:0000313" key="1">
    <source>
        <dbReference type="EMBL" id="BAY87742.1"/>
    </source>
</evidence>
<keyword evidence="2" id="KW-1185">Reference proteome</keyword>
<organism evidence="1 2">
    <name type="scientific">Calothrix parasitica NIES-267</name>
    <dbReference type="NCBI Taxonomy" id="1973488"/>
    <lineage>
        <taxon>Bacteria</taxon>
        <taxon>Bacillati</taxon>
        <taxon>Cyanobacteriota</taxon>
        <taxon>Cyanophyceae</taxon>
        <taxon>Nostocales</taxon>
        <taxon>Calotrichaceae</taxon>
        <taxon>Calothrix</taxon>
    </lineage>
</organism>
<dbReference type="Gene3D" id="1.20.1440.60">
    <property type="entry name" value="23S rRNA-intervening sequence"/>
    <property type="match status" value="1"/>
</dbReference>
<dbReference type="SUPFAM" id="SSF158446">
    <property type="entry name" value="IVS-encoded protein-like"/>
    <property type="match status" value="1"/>
</dbReference>
<dbReference type="Pfam" id="PF05635">
    <property type="entry name" value="23S_rRNA_IVP"/>
    <property type="match status" value="1"/>
</dbReference>
<keyword evidence="1" id="KW-0687">Ribonucleoprotein</keyword>
<accession>A0A1Z4M2P0</accession>
<dbReference type="CDD" id="cd16377">
    <property type="entry name" value="23S_rRNA_IVP_like"/>
    <property type="match status" value="1"/>
</dbReference>
<sequence>MNQKAIRDHKDLEVYKKAFDAAMEIFHLSKQFPKEETYSLTDQIRRSSRSVCANFAEAWRKRRYEAAFVAKLNDCEAEAAETQTWLEFAVKSEYIEVENARKLYGIYNQVIAGFVTMINNPTPWLIKKSSS</sequence>
<keyword evidence="1" id="KW-0614">Plasmid</keyword>
<dbReference type="InterPro" id="IPR036583">
    <property type="entry name" value="23S_rRNA_IVS_sf"/>
</dbReference>
<keyword evidence="1" id="KW-0689">Ribosomal protein</keyword>
<dbReference type="GO" id="GO:0005840">
    <property type="term" value="C:ribosome"/>
    <property type="evidence" value="ECO:0007669"/>
    <property type="project" value="UniProtKB-KW"/>
</dbReference>
<protein>
    <submittedName>
        <fullName evidence="1">S23 ribosomal protein</fullName>
    </submittedName>
</protein>
<name>A0A1Z4M2P0_9CYAN</name>
<dbReference type="NCBIfam" id="TIGR02436">
    <property type="entry name" value="four helix bundle protein"/>
    <property type="match status" value="1"/>
</dbReference>